<dbReference type="PANTHER" id="PTHR12243">
    <property type="entry name" value="MADF DOMAIN TRANSCRIPTION FACTOR"/>
    <property type="match status" value="1"/>
</dbReference>
<proteinExistence type="predicted"/>
<comment type="caution">
    <text evidence="3">The sequence shown here is derived from an EMBL/GenBank/DDBJ whole genome shotgun (WGS) entry which is preliminary data.</text>
</comment>
<dbReference type="Proteomes" id="UP001176961">
    <property type="component" value="Unassembled WGS sequence"/>
</dbReference>
<feature type="region of interest" description="Disordered" evidence="1">
    <location>
        <begin position="100"/>
        <end position="177"/>
    </location>
</feature>
<dbReference type="GO" id="GO:0005634">
    <property type="term" value="C:nucleus"/>
    <property type="evidence" value="ECO:0007669"/>
    <property type="project" value="TreeGrafter"/>
</dbReference>
<feature type="domain" description="MADF" evidence="2">
    <location>
        <begin position="9"/>
        <end position="97"/>
    </location>
</feature>
<name>A0AA36HA71_CYLNA</name>
<gene>
    <name evidence="3" type="ORF">CYNAS_LOCUS18291</name>
</gene>
<dbReference type="InterPro" id="IPR006578">
    <property type="entry name" value="MADF-dom"/>
</dbReference>
<dbReference type="SMART" id="SM00595">
    <property type="entry name" value="MADF"/>
    <property type="match status" value="1"/>
</dbReference>
<feature type="region of interest" description="Disordered" evidence="1">
    <location>
        <begin position="233"/>
        <end position="266"/>
    </location>
</feature>
<dbReference type="GO" id="GO:0005667">
    <property type="term" value="C:transcription regulator complex"/>
    <property type="evidence" value="ECO:0007669"/>
    <property type="project" value="TreeGrafter"/>
</dbReference>
<dbReference type="Pfam" id="PF10545">
    <property type="entry name" value="MADF_DNA_bdg"/>
    <property type="match status" value="1"/>
</dbReference>
<evidence type="ECO:0000313" key="4">
    <source>
        <dbReference type="Proteomes" id="UP001176961"/>
    </source>
</evidence>
<dbReference type="GO" id="GO:0006357">
    <property type="term" value="P:regulation of transcription by RNA polymerase II"/>
    <property type="evidence" value="ECO:0007669"/>
    <property type="project" value="TreeGrafter"/>
</dbReference>
<evidence type="ECO:0000313" key="3">
    <source>
        <dbReference type="EMBL" id="CAJ0606308.1"/>
    </source>
</evidence>
<keyword evidence="4" id="KW-1185">Reference proteome</keyword>
<dbReference type="EMBL" id="CATQJL010000316">
    <property type="protein sequence ID" value="CAJ0606308.1"/>
    <property type="molecule type" value="Genomic_DNA"/>
</dbReference>
<dbReference type="PANTHER" id="PTHR12243:SF67">
    <property type="entry name" value="COREPRESSOR OF PANGOLIN, ISOFORM A-RELATED"/>
    <property type="match status" value="1"/>
</dbReference>
<sequence length="266" mass="30431">MDRKIDRDTLAALVESEPCLWYPGHDHFHRKDKKDEAWDRIVKKARGKGIVCDVKYLKCQWRSMRDGYKRSRNPRSGSAEKPSGFNQCLSFLDHADVGGVRSSNIDETGEDSDYYQDENGRDESDVPKGSSVGKTYEPKAFTLGKRTAQEWETPTTKKRCSSDSRSKKEGNDKANERKSVLEAVEMVKANATRLNPFNDEYSHFGEFVGHVLRDFGKEVARSRYPNIIDALFGTNADNKQDQPPHPREWSPYSDEVEVLEEDKQSD</sequence>
<dbReference type="PROSITE" id="PS51029">
    <property type="entry name" value="MADF"/>
    <property type="match status" value="1"/>
</dbReference>
<feature type="compositionally biased region" description="Acidic residues" evidence="1">
    <location>
        <begin position="107"/>
        <end position="116"/>
    </location>
</feature>
<evidence type="ECO:0000256" key="1">
    <source>
        <dbReference type="SAM" id="MobiDB-lite"/>
    </source>
</evidence>
<dbReference type="InterPro" id="IPR039353">
    <property type="entry name" value="TF_Adf1"/>
</dbReference>
<evidence type="ECO:0000259" key="2">
    <source>
        <dbReference type="PROSITE" id="PS51029"/>
    </source>
</evidence>
<feature type="compositionally biased region" description="Basic and acidic residues" evidence="1">
    <location>
        <begin position="238"/>
        <end position="248"/>
    </location>
</feature>
<feature type="compositionally biased region" description="Basic and acidic residues" evidence="1">
    <location>
        <begin position="160"/>
        <end position="177"/>
    </location>
</feature>
<dbReference type="AlphaFoldDB" id="A0AA36HA71"/>
<protein>
    <recommendedName>
        <fullName evidence="2">MADF domain-containing protein</fullName>
    </recommendedName>
</protein>
<organism evidence="3 4">
    <name type="scientific">Cylicocyclus nassatus</name>
    <name type="common">Nematode worm</name>
    <dbReference type="NCBI Taxonomy" id="53992"/>
    <lineage>
        <taxon>Eukaryota</taxon>
        <taxon>Metazoa</taxon>
        <taxon>Ecdysozoa</taxon>
        <taxon>Nematoda</taxon>
        <taxon>Chromadorea</taxon>
        <taxon>Rhabditida</taxon>
        <taxon>Rhabditina</taxon>
        <taxon>Rhabditomorpha</taxon>
        <taxon>Strongyloidea</taxon>
        <taxon>Strongylidae</taxon>
        <taxon>Cylicocyclus</taxon>
    </lineage>
</organism>
<reference evidence="3" key="1">
    <citation type="submission" date="2023-07" db="EMBL/GenBank/DDBJ databases">
        <authorList>
            <consortium name="CYATHOMIX"/>
        </authorList>
    </citation>
    <scope>NUCLEOTIDE SEQUENCE</scope>
    <source>
        <strain evidence="3">N/A</strain>
    </source>
</reference>
<accession>A0AA36HA71</accession>